<evidence type="ECO:0008006" key="3">
    <source>
        <dbReference type="Google" id="ProtNLM"/>
    </source>
</evidence>
<name>A0ABY6Z6H8_9BACL</name>
<dbReference type="SUPFAM" id="SSF53784">
    <property type="entry name" value="Phosphofructokinase"/>
    <property type="match status" value="1"/>
</dbReference>
<accession>A0ABY6Z6H8</accession>
<sequence length="190" mass="20767">MVSLVDLHPFSTPLHLDHLTKRIKEEIRDKGSALIVVAEGVSLPGGDVLTQAGKKGGSSADFVFGGVGAWIARYIRQRLHVHVRYENLGLLPRCCSRTATGRDRDEARELGASGGKAVLQGESGHMVGLVGPTPDGEDLTVTSIPLRAVAGIERPLPAHFQDLGPAFQSWLRPLLDWDQFASYHRLFRER</sequence>
<evidence type="ECO:0000313" key="2">
    <source>
        <dbReference type="Proteomes" id="UP001164803"/>
    </source>
</evidence>
<evidence type="ECO:0000313" key="1">
    <source>
        <dbReference type="EMBL" id="WAH38379.1"/>
    </source>
</evidence>
<gene>
    <name evidence="1" type="ORF">NZD86_07845</name>
</gene>
<protein>
    <recommendedName>
        <fullName evidence="3">Phosphofructokinase domain-containing protein</fullName>
    </recommendedName>
</protein>
<proteinExistence type="predicted"/>
<dbReference type="RefSeq" id="WP_268045945.1">
    <property type="nucleotide sequence ID" value="NZ_CP104064.1"/>
</dbReference>
<dbReference type="EMBL" id="CP104064">
    <property type="protein sequence ID" value="WAH38379.1"/>
    <property type="molecule type" value="Genomic_DNA"/>
</dbReference>
<dbReference type="Gene3D" id="3.40.50.460">
    <property type="entry name" value="Phosphofructokinase domain"/>
    <property type="match status" value="1"/>
</dbReference>
<dbReference type="Proteomes" id="UP001164803">
    <property type="component" value="Chromosome"/>
</dbReference>
<dbReference type="InterPro" id="IPR035966">
    <property type="entry name" value="PKF_sf"/>
</dbReference>
<reference evidence="1" key="1">
    <citation type="submission" date="2022-08" db="EMBL/GenBank/DDBJ databases">
        <title>Alicyclobacillus dauci DSM2870, complete genome.</title>
        <authorList>
            <person name="Wang Q."/>
            <person name="Cai R."/>
            <person name="Wang Z."/>
        </authorList>
    </citation>
    <scope>NUCLEOTIDE SEQUENCE</scope>
    <source>
        <strain evidence="1">DSM 28700</strain>
    </source>
</reference>
<keyword evidence="2" id="KW-1185">Reference proteome</keyword>
<organism evidence="1 2">
    <name type="scientific">Alicyclobacillus dauci</name>
    <dbReference type="NCBI Taxonomy" id="1475485"/>
    <lineage>
        <taxon>Bacteria</taxon>
        <taxon>Bacillati</taxon>
        <taxon>Bacillota</taxon>
        <taxon>Bacilli</taxon>
        <taxon>Bacillales</taxon>
        <taxon>Alicyclobacillaceae</taxon>
        <taxon>Alicyclobacillus</taxon>
    </lineage>
</organism>